<dbReference type="GO" id="GO:0000215">
    <property type="term" value="F:tRNA 2'-phosphotransferase activity"/>
    <property type="evidence" value="ECO:0007669"/>
    <property type="project" value="TreeGrafter"/>
</dbReference>
<dbReference type="Proteomes" id="UP000009186">
    <property type="component" value="Chromosome"/>
</dbReference>
<dbReference type="NCBIfam" id="NF002014">
    <property type="entry name" value="PRK00819.1-4"/>
    <property type="match status" value="1"/>
</dbReference>
<dbReference type="GO" id="GO:0003950">
    <property type="term" value="F:NAD+ poly-ADP-ribosyltransferase activity"/>
    <property type="evidence" value="ECO:0007669"/>
    <property type="project" value="InterPro"/>
</dbReference>
<sequence>MNEKENKNTSKFLSLVLRHAPETIDLALDENGWANVAELIEKCNKNHNKIDFDNLVTIVETNDKKRFAFNEDQTKIRANQGHSIEVDLNLKEVTPPDILYHGTVASALSEIKEFGLKKMSRQHVHLSKDIETAIKVGARRGKPIILEIDSKRMKDENFIFYVSENGVWLTDAVPSQFIKLLNEN</sequence>
<dbReference type="eggNOG" id="COG1859">
    <property type="taxonomic scope" value="Bacteria"/>
</dbReference>
<dbReference type="GO" id="GO:0006388">
    <property type="term" value="P:tRNA splicing, via endonucleolytic cleavage and ligation"/>
    <property type="evidence" value="ECO:0007669"/>
    <property type="project" value="UniProtKB-UniRule"/>
</dbReference>
<evidence type="ECO:0000256" key="2">
    <source>
        <dbReference type="ARBA" id="ARBA00022679"/>
    </source>
</evidence>
<dbReference type="KEGG" id="fbr:FBFL15_1842"/>
<keyword evidence="2 5" id="KW-0808">Transferase</keyword>
<dbReference type="PANTHER" id="PTHR12684:SF2">
    <property type="entry name" value="TRNA 2'-PHOSPHOTRANSFERASE 1"/>
    <property type="match status" value="1"/>
</dbReference>
<dbReference type="HOGENOM" id="CLU_052998_4_0_10"/>
<evidence type="ECO:0000256" key="5">
    <source>
        <dbReference type="HAMAP-Rule" id="MF_00299"/>
    </source>
</evidence>
<dbReference type="PANTHER" id="PTHR12684">
    <property type="entry name" value="PUTATIVE PHOSPHOTRANSFERASE"/>
    <property type="match status" value="1"/>
</dbReference>
<dbReference type="RefSeq" id="WP_014084362.1">
    <property type="nucleotide sequence ID" value="NC_016001.1"/>
</dbReference>
<evidence type="ECO:0000256" key="3">
    <source>
        <dbReference type="ARBA" id="ARBA00023027"/>
    </source>
</evidence>
<keyword evidence="3 5" id="KW-0520">NAD</keyword>
<dbReference type="InterPro" id="IPR042080">
    <property type="entry name" value="RNA_2'-PTrans_N"/>
</dbReference>
<evidence type="ECO:0000313" key="6">
    <source>
        <dbReference type="EMBL" id="CCB69897.1"/>
    </source>
</evidence>
<proteinExistence type="inferred from homology"/>
<dbReference type="AlphaFoldDB" id="G2Z1V9"/>
<evidence type="ECO:0000256" key="1">
    <source>
        <dbReference type="ARBA" id="ARBA00009836"/>
    </source>
</evidence>
<dbReference type="SUPFAM" id="SSF56399">
    <property type="entry name" value="ADP-ribosylation"/>
    <property type="match status" value="1"/>
</dbReference>
<reference evidence="6 7" key="1">
    <citation type="journal article" date="2011" name="Appl. Environ. Microbiol.">
        <title>Complete genome sequence of the fish pathogen Flavobacterium branchiophilum.</title>
        <authorList>
            <consortium name="1:IP"/>
            <consortium name="Microbial Evolutionary Genomics,F-75015 Paris"/>
            <consortium name="France 2:CNRS"/>
            <consortium name="URA2171"/>
            <consortium name="F-75015 Paris,France 3:Unite de Virologie et Immunologie Mol."/>
            <consortium name="INRA,78352 Jouy en Josas Cedex"/>
            <consortium name="France. 4:Unite de Mathemathique"/>
            <consortium name="Informatique et Genome,INRA"/>
            <consortium name="78352 Jouy en Josas Cedex"/>
            <consortium name="France. 5:CEA/Genoscope"/>
            <consortium name="Evry"/>
            <consortium name="France"/>
            <person name="Touchon M."/>
            <person name="Barbier P."/>
            <person name="Bernardet J.F."/>
            <person name="Loux V."/>
            <person name="Vacherie B."/>
            <person name="Barbe V."/>
            <person name="Rocha E.P."/>
            <person name="Duchaud E."/>
        </authorList>
    </citation>
    <scope>NUCLEOTIDE SEQUENCE [LARGE SCALE GENOMIC DNA]</scope>
    <source>
        <strain evidence="6 7">FL-15</strain>
    </source>
</reference>
<comment type="function">
    <text evidence="4 5">Removes the 2'-phosphate from RNA via an intermediate in which the phosphate is ADP-ribosylated by NAD followed by a presumed transesterification to release the RNA and generate ADP-ribose 1''-2''-cyclic phosphate (APPR&gt;P). May function as an ADP-ribosylase.</text>
</comment>
<dbReference type="STRING" id="1034807.FBFL15_1842"/>
<evidence type="ECO:0000313" key="7">
    <source>
        <dbReference type="Proteomes" id="UP000009186"/>
    </source>
</evidence>
<comment type="similarity">
    <text evidence="1 5">Belongs to the KptA/TPT1 family.</text>
</comment>
<dbReference type="Gene3D" id="1.10.10.970">
    <property type="entry name" value="RNA 2'-phosphotransferase, Tpt1/KptA family, N-terminal domain"/>
    <property type="match status" value="1"/>
</dbReference>
<name>G2Z1V9_FLABF</name>
<protein>
    <recommendedName>
        <fullName evidence="5">Probable RNA 2'-phosphotransferase</fullName>
        <ecNumber evidence="5">2.7.1.-</ecNumber>
    </recommendedName>
</protein>
<accession>G2Z1V9</accession>
<dbReference type="EMBL" id="FQ859183">
    <property type="protein sequence ID" value="CCB69897.1"/>
    <property type="molecule type" value="Genomic_DNA"/>
</dbReference>
<gene>
    <name evidence="5 6" type="primary">kptA</name>
    <name evidence="6" type="ordered locus">FBFL15_1842</name>
</gene>
<dbReference type="Gene3D" id="3.20.170.30">
    <property type="match status" value="1"/>
</dbReference>
<dbReference type="InterPro" id="IPR042081">
    <property type="entry name" value="RNA_2'-PTrans_C"/>
</dbReference>
<dbReference type="InterPro" id="IPR002745">
    <property type="entry name" value="Ptrans_KptA/Tpt1"/>
</dbReference>
<evidence type="ECO:0000256" key="4">
    <source>
        <dbReference type="ARBA" id="ARBA00025212"/>
    </source>
</evidence>
<dbReference type="EC" id="2.7.1.-" evidence="5"/>
<dbReference type="HAMAP" id="MF_00299">
    <property type="entry name" value="KptA"/>
    <property type="match status" value="1"/>
</dbReference>
<organism evidence="6 7">
    <name type="scientific">Flavobacterium branchiophilum (strain FL-15)</name>
    <dbReference type="NCBI Taxonomy" id="1034807"/>
    <lineage>
        <taxon>Bacteria</taxon>
        <taxon>Pseudomonadati</taxon>
        <taxon>Bacteroidota</taxon>
        <taxon>Flavobacteriia</taxon>
        <taxon>Flavobacteriales</taxon>
        <taxon>Flavobacteriaceae</taxon>
        <taxon>Flavobacterium</taxon>
    </lineage>
</organism>
<dbReference type="InterPro" id="IPR022928">
    <property type="entry name" value="RNA_2'-PTrans_KptA"/>
</dbReference>
<dbReference type="Pfam" id="PF01885">
    <property type="entry name" value="PTS_2-RNA"/>
    <property type="match status" value="1"/>
</dbReference>
<keyword evidence="7" id="KW-1185">Reference proteome</keyword>